<protein>
    <recommendedName>
        <fullName evidence="3">Gluconate 2-dehydrogenase subunit 3 family protein</fullName>
    </recommendedName>
</protein>
<evidence type="ECO:0000313" key="2">
    <source>
        <dbReference type="Proteomes" id="UP000246018"/>
    </source>
</evidence>
<sequence length="140" mass="15454">MTGPFNTDQLDLLMAAAAWLMPDEGSLPSVEDAGLRETYIAQALLARPDGTPKLAEFLRLAEQDGVEEALEHCRDHRPELWEAVTTILPGAYFLSPQVRDALGYRGQTPQLIPTEGSPDYDEFLSGVLDRGPQYRPTPSQ</sequence>
<name>A0A2T8F7I3_9ACTN</name>
<gene>
    <name evidence="1" type="ORF">DDE18_16935</name>
</gene>
<dbReference type="RefSeq" id="WP_116573438.1">
    <property type="nucleotide sequence ID" value="NZ_QDGZ01000007.1"/>
</dbReference>
<evidence type="ECO:0008006" key="3">
    <source>
        <dbReference type="Google" id="ProtNLM"/>
    </source>
</evidence>
<reference evidence="1 2" key="1">
    <citation type="submission" date="2018-04" db="EMBL/GenBank/DDBJ databases">
        <title>Genome of Nocardioides gansuensis WSJ-1.</title>
        <authorList>
            <person name="Wu S."/>
            <person name="Wang G."/>
        </authorList>
    </citation>
    <scope>NUCLEOTIDE SEQUENCE [LARGE SCALE GENOMIC DNA]</scope>
    <source>
        <strain evidence="1 2">WSJ-1</strain>
    </source>
</reference>
<accession>A0A2T8F7I3</accession>
<keyword evidence="2" id="KW-1185">Reference proteome</keyword>
<dbReference type="OrthoDB" id="8447184at2"/>
<dbReference type="Proteomes" id="UP000246018">
    <property type="component" value="Unassembled WGS sequence"/>
</dbReference>
<proteinExistence type="predicted"/>
<dbReference type="EMBL" id="QDGZ01000007">
    <property type="protein sequence ID" value="PVG81673.1"/>
    <property type="molecule type" value="Genomic_DNA"/>
</dbReference>
<comment type="caution">
    <text evidence="1">The sequence shown here is derived from an EMBL/GenBank/DDBJ whole genome shotgun (WGS) entry which is preliminary data.</text>
</comment>
<evidence type="ECO:0000313" key="1">
    <source>
        <dbReference type="EMBL" id="PVG81673.1"/>
    </source>
</evidence>
<organism evidence="1 2">
    <name type="scientific">Nocardioides gansuensis</name>
    <dbReference type="NCBI Taxonomy" id="2138300"/>
    <lineage>
        <taxon>Bacteria</taxon>
        <taxon>Bacillati</taxon>
        <taxon>Actinomycetota</taxon>
        <taxon>Actinomycetes</taxon>
        <taxon>Propionibacteriales</taxon>
        <taxon>Nocardioidaceae</taxon>
        <taxon>Nocardioides</taxon>
    </lineage>
</organism>
<dbReference type="AlphaFoldDB" id="A0A2T8F7I3"/>